<feature type="compositionally biased region" description="Polar residues" evidence="12">
    <location>
        <begin position="335"/>
        <end position="345"/>
    </location>
</feature>
<organism evidence="14 15">
    <name type="scientific">Diplocarpon coronariae</name>
    <dbReference type="NCBI Taxonomy" id="2795749"/>
    <lineage>
        <taxon>Eukaryota</taxon>
        <taxon>Fungi</taxon>
        <taxon>Dikarya</taxon>
        <taxon>Ascomycota</taxon>
        <taxon>Pezizomycotina</taxon>
        <taxon>Leotiomycetes</taxon>
        <taxon>Helotiales</taxon>
        <taxon>Drepanopezizaceae</taxon>
        <taxon>Diplocarpon</taxon>
    </lineage>
</organism>
<keyword evidence="8 11" id="KW-0012">Acyltransferase</keyword>
<evidence type="ECO:0000256" key="2">
    <source>
        <dbReference type="ARBA" id="ARBA00022679"/>
    </source>
</evidence>
<dbReference type="GO" id="GO:0005794">
    <property type="term" value="C:Golgi apparatus"/>
    <property type="evidence" value="ECO:0007669"/>
    <property type="project" value="TreeGrafter"/>
</dbReference>
<keyword evidence="4 11" id="KW-1133">Transmembrane helix</keyword>
<keyword evidence="2 11" id="KW-0808">Transferase</keyword>
<dbReference type="STRING" id="503106.A0A218Z663"/>
<feature type="transmembrane region" description="Helical" evidence="11">
    <location>
        <begin position="24"/>
        <end position="47"/>
    </location>
</feature>
<dbReference type="AlphaFoldDB" id="A0A218Z663"/>
<evidence type="ECO:0000256" key="4">
    <source>
        <dbReference type="ARBA" id="ARBA00022989"/>
    </source>
</evidence>
<evidence type="ECO:0000256" key="3">
    <source>
        <dbReference type="ARBA" id="ARBA00022692"/>
    </source>
</evidence>
<evidence type="ECO:0000256" key="6">
    <source>
        <dbReference type="ARBA" id="ARBA00023139"/>
    </source>
</evidence>
<feature type="region of interest" description="Disordered" evidence="12">
    <location>
        <begin position="98"/>
        <end position="117"/>
    </location>
</feature>
<feature type="compositionally biased region" description="Basic and acidic residues" evidence="12">
    <location>
        <begin position="475"/>
        <end position="496"/>
    </location>
</feature>
<dbReference type="PROSITE" id="PS50216">
    <property type="entry name" value="DHHC"/>
    <property type="match status" value="1"/>
</dbReference>
<keyword evidence="6" id="KW-0564">Palmitate</keyword>
<dbReference type="Pfam" id="PF01529">
    <property type="entry name" value="DHHC"/>
    <property type="match status" value="1"/>
</dbReference>
<dbReference type="OrthoDB" id="331948at2759"/>
<dbReference type="PANTHER" id="PTHR22883">
    <property type="entry name" value="ZINC FINGER DHHC DOMAIN CONTAINING PROTEIN"/>
    <property type="match status" value="1"/>
</dbReference>
<feature type="domain" description="Palmitoyltransferase DHHC" evidence="13">
    <location>
        <begin position="151"/>
        <end position="204"/>
    </location>
</feature>
<feature type="region of interest" description="Disordered" evidence="12">
    <location>
        <begin position="472"/>
        <end position="541"/>
    </location>
</feature>
<dbReference type="GO" id="GO:0006612">
    <property type="term" value="P:protein targeting to membrane"/>
    <property type="evidence" value="ECO:0007669"/>
    <property type="project" value="TreeGrafter"/>
</dbReference>
<dbReference type="Proteomes" id="UP000242519">
    <property type="component" value="Unassembled WGS sequence"/>
</dbReference>
<comment type="similarity">
    <text evidence="9">Belongs to the DHHC palmitoyltransferase family. PFA5 subfamily.</text>
</comment>
<evidence type="ECO:0000259" key="13">
    <source>
        <dbReference type="Pfam" id="PF01529"/>
    </source>
</evidence>
<comment type="subcellular location">
    <subcellularLocation>
        <location evidence="1">Membrane</location>
        <topology evidence="1">Multi-pass membrane protein</topology>
    </subcellularLocation>
</comment>
<keyword evidence="3 11" id="KW-0812">Transmembrane</keyword>
<dbReference type="GO" id="GO:0005783">
    <property type="term" value="C:endoplasmic reticulum"/>
    <property type="evidence" value="ECO:0007669"/>
    <property type="project" value="TreeGrafter"/>
</dbReference>
<reference evidence="14 15" key="1">
    <citation type="submission" date="2017-04" db="EMBL/GenBank/DDBJ databases">
        <title>Draft genome sequence of Marssonina coronaria NL1: causal agent of apple blotch.</title>
        <authorList>
            <person name="Cheng Q."/>
        </authorList>
    </citation>
    <scope>NUCLEOTIDE SEQUENCE [LARGE SCALE GENOMIC DNA]</scope>
    <source>
        <strain evidence="14 15">NL1</strain>
    </source>
</reference>
<feature type="region of interest" description="Disordered" evidence="12">
    <location>
        <begin position="324"/>
        <end position="345"/>
    </location>
</feature>
<accession>A0A218Z663</accession>
<dbReference type="GO" id="GO:0019706">
    <property type="term" value="F:protein-cysteine S-palmitoyltransferase activity"/>
    <property type="evidence" value="ECO:0007669"/>
    <property type="project" value="UniProtKB-EC"/>
</dbReference>
<keyword evidence="5 11" id="KW-0472">Membrane</keyword>
<evidence type="ECO:0000256" key="5">
    <source>
        <dbReference type="ARBA" id="ARBA00023136"/>
    </source>
</evidence>
<evidence type="ECO:0000256" key="8">
    <source>
        <dbReference type="ARBA" id="ARBA00023315"/>
    </source>
</evidence>
<feature type="transmembrane region" description="Helical" evidence="11">
    <location>
        <begin position="210"/>
        <end position="231"/>
    </location>
</feature>
<dbReference type="EC" id="2.3.1.225" evidence="11"/>
<dbReference type="GO" id="GO:0016020">
    <property type="term" value="C:membrane"/>
    <property type="evidence" value="ECO:0007669"/>
    <property type="project" value="UniProtKB-SubCell"/>
</dbReference>
<dbReference type="InParanoid" id="A0A218Z663"/>
<feature type="compositionally biased region" description="Low complexity" evidence="12">
    <location>
        <begin position="526"/>
        <end position="535"/>
    </location>
</feature>
<evidence type="ECO:0000256" key="7">
    <source>
        <dbReference type="ARBA" id="ARBA00023288"/>
    </source>
</evidence>
<dbReference type="PANTHER" id="PTHR22883:SF23">
    <property type="entry name" value="PALMITOYLTRANSFERASE ZDHHC6"/>
    <property type="match status" value="1"/>
</dbReference>
<keyword evidence="7" id="KW-0449">Lipoprotein</keyword>
<evidence type="ECO:0000313" key="14">
    <source>
        <dbReference type="EMBL" id="OWP03090.1"/>
    </source>
</evidence>
<dbReference type="InterPro" id="IPR001594">
    <property type="entry name" value="Palmitoyltrfase_DHHC"/>
</dbReference>
<evidence type="ECO:0000256" key="11">
    <source>
        <dbReference type="RuleBase" id="RU079119"/>
    </source>
</evidence>
<evidence type="ECO:0000256" key="1">
    <source>
        <dbReference type="ARBA" id="ARBA00004141"/>
    </source>
</evidence>
<protein>
    <recommendedName>
        <fullName evidence="11">Palmitoyltransferase</fullName>
        <ecNumber evidence="11">2.3.1.225</ecNumber>
    </recommendedName>
</protein>
<evidence type="ECO:0000256" key="12">
    <source>
        <dbReference type="SAM" id="MobiDB-lite"/>
    </source>
</evidence>
<comment type="catalytic activity">
    <reaction evidence="10 11">
        <text>L-cysteinyl-[protein] + hexadecanoyl-CoA = S-hexadecanoyl-L-cysteinyl-[protein] + CoA</text>
        <dbReference type="Rhea" id="RHEA:36683"/>
        <dbReference type="Rhea" id="RHEA-COMP:10131"/>
        <dbReference type="Rhea" id="RHEA-COMP:11032"/>
        <dbReference type="ChEBI" id="CHEBI:29950"/>
        <dbReference type="ChEBI" id="CHEBI:57287"/>
        <dbReference type="ChEBI" id="CHEBI:57379"/>
        <dbReference type="ChEBI" id="CHEBI:74151"/>
        <dbReference type="EC" id="2.3.1.225"/>
    </reaction>
</comment>
<dbReference type="EMBL" id="MZNU01000200">
    <property type="protein sequence ID" value="OWP03090.1"/>
    <property type="molecule type" value="Genomic_DNA"/>
</dbReference>
<comment type="domain">
    <text evidence="11">The DHHC domain is required for palmitoyltransferase activity.</text>
</comment>
<gene>
    <name evidence="14" type="ORF">B2J93_6407</name>
</gene>
<name>A0A218Z663_9HELO</name>
<proteinExistence type="inferred from homology"/>
<evidence type="ECO:0000256" key="10">
    <source>
        <dbReference type="ARBA" id="ARBA00048048"/>
    </source>
</evidence>
<evidence type="ECO:0000313" key="15">
    <source>
        <dbReference type="Proteomes" id="UP000242519"/>
    </source>
</evidence>
<keyword evidence="15" id="KW-1185">Reference proteome</keyword>
<comment type="caution">
    <text evidence="14">The sequence shown here is derived from an EMBL/GenBank/DDBJ whole genome shotgun (WGS) entry which is preliminary data.</text>
</comment>
<evidence type="ECO:0000256" key="9">
    <source>
        <dbReference type="ARBA" id="ARBA00038298"/>
    </source>
</evidence>
<feature type="transmembrane region" description="Helical" evidence="11">
    <location>
        <begin position="59"/>
        <end position="80"/>
    </location>
</feature>
<sequence length="541" mass="59774">MNNPAQAERYNAAVNKWVARGIPLVLAGIVGYATYVTVVILCVNYLLRKHHDKTAAIPILVAYFILFLLVAITFFRLLYITTFDPPVVPLGPRAISDRNARHQRKERPAQDGISGGPYDGRNNFGAQDDPDCPGLELFYTKDVFVCELDGKPKWCSSCQNWKPDRAHHDSSSGRCIRKMDHFCPWVGGPVGESNMKFFIQFNFYSKGVNAQLAVILGLAGFFFCFTAGMACSSARLAMKNQTLVESLQIKRGRIAIAVNQPSLEELKLIDPEKARCPPYISIKYPLNFGHPPPAGFHQRDPDIAQMKTNSHRWRDGLMAPTQLLPQDLDIPPAGPSSQHSAEPSSAALNLIEPSDTQIQSHDQTCIPNTSAASIEPELHQDLTAAVTTVLGGESDRDLRASRTFAILSMPEGSNPWDLGSRLLNFKTVMGTEIFDWFFPLKRSPCCNHEGTESDFALGPDVERCKKRAGLLEQTAQEREEDRREREERVATEDRQARLRSGAEASSGDDPSTNIEMAKLEGDRAKGSSGANSSANIQPEGT</sequence>
<dbReference type="InterPro" id="IPR039859">
    <property type="entry name" value="PFA4/ZDH16/20/ERF2-like"/>
</dbReference>